<evidence type="ECO:0000313" key="5">
    <source>
        <dbReference type="Proteomes" id="UP001187221"/>
    </source>
</evidence>
<dbReference type="PANTHER" id="PTHR30270:SF0">
    <property type="entry name" value="THIAMINE-MONOPHOSPHATE KINASE"/>
    <property type="match status" value="1"/>
</dbReference>
<dbReference type="CDD" id="cd02192">
    <property type="entry name" value="PurM-like3"/>
    <property type="match status" value="1"/>
</dbReference>
<dbReference type="RefSeq" id="WP_317974630.1">
    <property type="nucleotide sequence ID" value="NZ_BTFW01000001.1"/>
</dbReference>
<evidence type="ECO:0000313" key="4">
    <source>
        <dbReference type="EMBL" id="GMM60885.1"/>
    </source>
</evidence>
<comment type="caution">
    <text evidence="4">The sequence shown here is derived from an EMBL/GenBank/DDBJ whole genome shotgun (WGS) entry which is preliminary data.</text>
</comment>
<feature type="domain" description="PurM-like C-terminal" evidence="3">
    <location>
        <begin position="192"/>
        <end position="297"/>
    </location>
</feature>
<evidence type="ECO:0000259" key="2">
    <source>
        <dbReference type="Pfam" id="PF00586"/>
    </source>
</evidence>
<accession>A0ABQ6P732</accession>
<organism evidence="4 5">
    <name type="scientific">Novosphingobium pituita</name>
    <dbReference type="NCBI Taxonomy" id="3056842"/>
    <lineage>
        <taxon>Bacteria</taxon>
        <taxon>Pseudomonadati</taxon>
        <taxon>Pseudomonadota</taxon>
        <taxon>Alphaproteobacteria</taxon>
        <taxon>Sphingomonadales</taxon>
        <taxon>Sphingomonadaceae</taxon>
        <taxon>Novosphingobium</taxon>
    </lineage>
</organism>
<name>A0ABQ6P732_9SPHN</name>
<dbReference type="NCBIfam" id="TIGR04049">
    <property type="entry name" value="AIR_rel_sll0787"/>
    <property type="match status" value="1"/>
</dbReference>
<dbReference type="InterPro" id="IPR010918">
    <property type="entry name" value="PurM-like_C_dom"/>
</dbReference>
<gene>
    <name evidence="4" type="ORF">NUTIK01_16620</name>
</gene>
<proteinExistence type="predicted"/>
<dbReference type="Gene3D" id="3.30.1330.10">
    <property type="entry name" value="PurM-like, N-terminal domain"/>
    <property type="match status" value="1"/>
</dbReference>
<dbReference type="SUPFAM" id="SSF55326">
    <property type="entry name" value="PurM N-terminal domain-like"/>
    <property type="match status" value="1"/>
</dbReference>
<dbReference type="PANTHER" id="PTHR30270">
    <property type="entry name" value="THIAMINE-MONOPHOSPHATE KINASE"/>
    <property type="match status" value="1"/>
</dbReference>
<dbReference type="InterPro" id="IPR036921">
    <property type="entry name" value="PurM-like_N_sf"/>
</dbReference>
<feature type="domain" description="PurM-like N-terminal" evidence="2">
    <location>
        <begin position="41"/>
        <end position="145"/>
    </location>
</feature>
<dbReference type="EMBL" id="BTFW01000001">
    <property type="protein sequence ID" value="GMM60885.1"/>
    <property type="molecule type" value="Genomic_DNA"/>
</dbReference>
<dbReference type="InterPro" id="IPR006283">
    <property type="entry name" value="ThiL-like"/>
</dbReference>
<reference evidence="4 5" key="1">
    <citation type="submission" date="2023-06" db="EMBL/GenBank/DDBJ databases">
        <title>Draft genome sequence of Novosphingobium sp. strain IK01.</title>
        <authorList>
            <person name="Hatamoto M."/>
            <person name="Ikarashi T."/>
            <person name="Yamaguchi T."/>
        </authorList>
    </citation>
    <scope>NUCLEOTIDE SEQUENCE [LARGE SCALE GENOMIC DNA]</scope>
    <source>
        <strain evidence="4 5">IK01</strain>
    </source>
</reference>
<dbReference type="PIRSF" id="PIRSF036540">
    <property type="entry name" value="UCP036540_AIR"/>
    <property type="match status" value="1"/>
</dbReference>
<dbReference type="InterPro" id="IPR016188">
    <property type="entry name" value="PurM-like_N"/>
</dbReference>
<evidence type="ECO:0000259" key="3">
    <source>
        <dbReference type="Pfam" id="PF02769"/>
    </source>
</evidence>
<dbReference type="InterPro" id="IPR024030">
    <property type="entry name" value="AIR_synthase-rel_sll0787"/>
</dbReference>
<protein>
    <submittedName>
        <fullName evidence="4">Methanogenesis marker 2 protein</fullName>
    </submittedName>
</protein>
<dbReference type="Pfam" id="PF00586">
    <property type="entry name" value="AIRS"/>
    <property type="match status" value="1"/>
</dbReference>
<dbReference type="Proteomes" id="UP001187221">
    <property type="component" value="Unassembled WGS sequence"/>
</dbReference>
<dbReference type="Gene3D" id="3.90.650.10">
    <property type="entry name" value="PurM-like C-terminal domain"/>
    <property type="match status" value="1"/>
</dbReference>
<dbReference type="SUPFAM" id="SSF56042">
    <property type="entry name" value="PurM C-terminal domain-like"/>
    <property type="match status" value="1"/>
</dbReference>
<dbReference type="InterPro" id="IPR036676">
    <property type="entry name" value="PurM-like_C_sf"/>
</dbReference>
<keyword evidence="5" id="KW-1185">Reference proteome</keyword>
<dbReference type="InterPro" id="IPR011413">
    <property type="entry name" value="UCP036540_AIR"/>
</dbReference>
<dbReference type="Pfam" id="PF02769">
    <property type="entry name" value="AIRS_C"/>
    <property type="match status" value="1"/>
</dbReference>
<sequence>MSALATIAARLNQSRGMAHKGDIAPVMRALGLSGNDAIPVGDDTAAIPDGDGHLLFAIEGFVEDFIAADPWFAGYCGVMVNVSDVLAMGGRPLAVVDALWSTDAAKAAPLLAGMREAARRYGVPIVGGHSNLRAKDGQLAVAILGRTEALVTSFDARPGDTLLMAVDLAGRFRDPFPWWDASTGASDDHLRALLPIMPDLAAQGLLSAAKDISMAGPIGTAIMLAEASQVGLEIDLDAAPRPEAATWDRWLPAFPSFGFVMTAAAHHGPAIIARFAQAGVACAAIGCATADRAVRLRMGDDVVPVWRGDQPLIGCHPVLETLHA</sequence>
<keyword evidence="1" id="KW-0784">Thiamine biosynthesis</keyword>
<evidence type="ECO:0000256" key="1">
    <source>
        <dbReference type="ARBA" id="ARBA00022977"/>
    </source>
</evidence>